<evidence type="ECO:0000313" key="4">
    <source>
        <dbReference type="Proteomes" id="UP000308197"/>
    </source>
</evidence>
<dbReference type="Pfam" id="PF20152">
    <property type="entry name" value="DUF6534"/>
    <property type="match status" value="1"/>
</dbReference>
<accession>A0A5C3NSS4</accession>
<feature type="transmembrane region" description="Helical" evidence="1">
    <location>
        <begin position="116"/>
        <end position="132"/>
    </location>
</feature>
<evidence type="ECO:0000313" key="3">
    <source>
        <dbReference type="EMBL" id="TFK79458.1"/>
    </source>
</evidence>
<feature type="transmembrane region" description="Helical" evidence="1">
    <location>
        <begin position="138"/>
        <end position="159"/>
    </location>
</feature>
<proteinExistence type="predicted"/>
<keyword evidence="1" id="KW-0812">Transmembrane</keyword>
<feature type="transmembrane region" description="Helical" evidence="1">
    <location>
        <begin position="179"/>
        <end position="199"/>
    </location>
</feature>
<dbReference type="Proteomes" id="UP000308197">
    <property type="component" value="Unassembled WGS sequence"/>
</dbReference>
<sequence>MSIVDETMGALLVGVILSAIFWGVSCCQMYYYYSQYRDDALPLKVLVLAVWVTDSAHQGLISHSIYTYLVSDYGNPVAITLLNESIIVEVMFNAMTGLLVQSFFVLRVWRLCGRKLYLVAPVVLLIAAEFGEHDGLSICMNIFAAVADVTIAAILCTLLHRSRTKFARSNHLINKLTVFAVNTGLLTSVCACASLLTFFVIPKSFIYITFYFLIGRLYCNSLLATLNARKSLSGRSTDDQSISLRNMQAPPPALLTSHHSRAEGGIAIRIQKDTTTTVDYEVDSDPFKVTCNNIVAEAV</sequence>
<name>A0A5C3NSS4_9APHY</name>
<feature type="transmembrane region" description="Helical" evidence="1">
    <location>
        <begin position="205"/>
        <end position="226"/>
    </location>
</feature>
<organism evidence="3 4">
    <name type="scientific">Polyporus arcularius HHB13444</name>
    <dbReference type="NCBI Taxonomy" id="1314778"/>
    <lineage>
        <taxon>Eukaryota</taxon>
        <taxon>Fungi</taxon>
        <taxon>Dikarya</taxon>
        <taxon>Basidiomycota</taxon>
        <taxon>Agaricomycotina</taxon>
        <taxon>Agaricomycetes</taxon>
        <taxon>Polyporales</taxon>
        <taxon>Polyporaceae</taxon>
        <taxon>Polyporus</taxon>
    </lineage>
</organism>
<evidence type="ECO:0000256" key="1">
    <source>
        <dbReference type="SAM" id="Phobius"/>
    </source>
</evidence>
<dbReference type="AlphaFoldDB" id="A0A5C3NSS4"/>
<feature type="transmembrane region" description="Helical" evidence="1">
    <location>
        <begin position="45"/>
        <end position="66"/>
    </location>
</feature>
<dbReference type="InterPro" id="IPR045339">
    <property type="entry name" value="DUF6534"/>
</dbReference>
<keyword evidence="1" id="KW-1133">Transmembrane helix</keyword>
<keyword evidence="4" id="KW-1185">Reference proteome</keyword>
<feature type="domain" description="DUF6534" evidence="2">
    <location>
        <begin position="144"/>
        <end position="231"/>
    </location>
</feature>
<keyword evidence="1" id="KW-0472">Membrane</keyword>
<dbReference type="STRING" id="1314778.A0A5C3NSS4"/>
<feature type="transmembrane region" description="Helical" evidence="1">
    <location>
        <begin position="12"/>
        <end position="33"/>
    </location>
</feature>
<reference evidence="3 4" key="1">
    <citation type="journal article" date="2019" name="Nat. Ecol. Evol.">
        <title>Megaphylogeny resolves global patterns of mushroom evolution.</title>
        <authorList>
            <person name="Varga T."/>
            <person name="Krizsan K."/>
            <person name="Foldi C."/>
            <person name="Dima B."/>
            <person name="Sanchez-Garcia M."/>
            <person name="Sanchez-Ramirez S."/>
            <person name="Szollosi G.J."/>
            <person name="Szarkandi J.G."/>
            <person name="Papp V."/>
            <person name="Albert L."/>
            <person name="Andreopoulos W."/>
            <person name="Angelini C."/>
            <person name="Antonin V."/>
            <person name="Barry K.W."/>
            <person name="Bougher N.L."/>
            <person name="Buchanan P."/>
            <person name="Buyck B."/>
            <person name="Bense V."/>
            <person name="Catcheside P."/>
            <person name="Chovatia M."/>
            <person name="Cooper J."/>
            <person name="Damon W."/>
            <person name="Desjardin D."/>
            <person name="Finy P."/>
            <person name="Geml J."/>
            <person name="Haridas S."/>
            <person name="Hughes K."/>
            <person name="Justo A."/>
            <person name="Karasinski D."/>
            <person name="Kautmanova I."/>
            <person name="Kiss B."/>
            <person name="Kocsube S."/>
            <person name="Kotiranta H."/>
            <person name="LaButti K.M."/>
            <person name="Lechner B.E."/>
            <person name="Liimatainen K."/>
            <person name="Lipzen A."/>
            <person name="Lukacs Z."/>
            <person name="Mihaltcheva S."/>
            <person name="Morgado L.N."/>
            <person name="Niskanen T."/>
            <person name="Noordeloos M.E."/>
            <person name="Ohm R.A."/>
            <person name="Ortiz-Santana B."/>
            <person name="Ovrebo C."/>
            <person name="Racz N."/>
            <person name="Riley R."/>
            <person name="Savchenko A."/>
            <person name="Shiryaev A."/>
            <person name="Soop K."/>
            <person name="Spirin V."/>
            <person name="Szebenyi C."/>
            <person name="Tomsovsky M."/>
            <person name="Tulloss R.E."/>
            <person name="Uehling J."/>
            <person name="Grigoriev I.V."/>
            <person name="Vagvolgyi C."/>
            <person name="Papp T."/>
            <person name="Martin F.M."/>
            <person name="Miettinen O."/>
            <person name="Hibbett D.S."/>
            <person name="Nagy L.G."/>
        </authorList>
    </citation>
    <scope>NUCLEOTIDE SEQUENCE [LARGE SCALE GENOMIC DNA]</scope>
    <source>
        <strain evidence="3 4">HHB13444</strain>
    </source>
</reference>
<dbReference type="PANTHER" id="PTHR40465">
    <property type="entry name" value="CHROMOSOME 1, WHOLE GENOME SHOTGUN SEQUENCE"/>
    <property type="match status" value="1"/>
</dbReference>
<dbReference type="EMBL" id="ML212026">
    <property type="protein sequence ID" value="TFK79458.1"/>
    <property type="molecule type" value="Genomic_DNA"/>
</dbReference>
<dbReference type="PANTHER" id="PTHR40465:SF1">
    <property type="entry name" value="DUF6534 DOMAIN-CONTAINING PROTEIN"/>
    <property type="match status" value="1"/>
</dbReference>
<protein>
    <recommendedName>
        <fullName evidence="2">DUF6534 domain-containing protein</fullName>
    </recommendedName>
</protein>
<gene>
    <name evidence="3" type="ORF">K466DRAFT_606132</name>
</gene>
<feature type="transmembrane region" description="Helical" evidence="1">
    <location>
        <begin position="86"/>
        <end position="109"/>
    </location>
</feature>
<evidence type="ECO:0000259" key="2">
    <source>
        <dbReference type="Pfam" id="PF20152"/>
    </source>
</evidence>
<dbReference type="InParanoid" id="A0A5C3NSS4"/>